<gene>
    <name evidence="2" type="ORF">Bca52824_025176</name>
</gene>
<organism evidence="2 3">
    <name type="scientific">Brassica carinata</name>
    <name type="common">Ethiopian mustard</name>
    <name type="synonym">Abyssinian cabbage</name>
    <dbReference type="NCBI Taxonomy" id="52824"/>
    <lineage>
        <taxon>Eukaryota</taxon>
        <taxon>Viridiplantae</taxon>
        <taxon>Streptophyta</taxon>
        <taxon>Embryophyta</taxon>
        <taxon>Tracheophyta</taxon>
        <taxon>Spermatophyta</taxon>
        <taxon>Magnoliopsida</taxon>
        <taxon>eudicotyledons</taxon>
        <taxon>Gunneridae</taxon>
        <taxon>Pentapetalae</taxon>
        <taxon>rosids</taxon>
        <taxon>malvids</taxon>
        <taxon>Brassicales</taxon>
        <taxon>Brassicaceae</taxon>
        <taxon>Brassiceae</taxon>
        <taxon>Brassica</taxon>
    </lineage>
</organism>
<dbReference type="EMBL" id="JAAMPC010000005">
    <property type="protein sequence ID" value="KAG2313619.1"/>
    <property type="molecule type" value="Genomic_DNA"/>
</dbReference>
<feature type="compositionally biased region" description="Basic and acidic residues" evidence="1">
    <location>
        <begin position="9"/>
        <end position="26"/>
    </location>
</feature>
<dbReference type="Proteomes" id="UP000886595">
    <property type="component" value="Unassembled WGS sequence"/>
</dbReference>
<feature type="region of interest" description="Disordered" evidence="1">
    <location>
        <begin position="88"/>
        <end position="118"/>
    </location>
</feature>
<reference evidence="2 3" key="1">
    <citation type="submission" date="2020-02" db="EMBL/GenBank/DDBJ databases">
        <authorList>
            <person name="Ma Q."/>
            <person name="Huang Y."/>
            <person name="Song X."/>
            <person name="Pei D."/>
        </authorList>
    </citation>
    <scope>NUCLEOTIDE SEQUENCE [LARGE SCALE GENOMIC DNA]</scope>
    <source>
        <strain evidence="2">Sxm20200214</strain>
        <tissue evidence="2">Leaf</tissue>
    </source>
</reference>
<comment type="caution">
    <text evidence="2">The sequence shown here is derived from an EMBL/GenBank/DDBJ whole genome shotgun (WGS) entry which is preliminary data.</text>
</comment>
<evidence type="ECO:0000313" key="2">
    <source>
        <dbReference type="EMBL" id="KAG2313619.1"/>
    </source>
</evidence>
<proteinExistence type="predicted"/>
<sequence length="118" mass="13205">MSEKTCSGHGKEDKSQAEDCLNRKTSQDSTTSVSSSGGSNKSNQQDDPKISLLFEYSELNDIIQEVDKPDHLLVIPFDSYPKIWSYLDGANENSSASSTEEESDHEDVSHHHHHHHHS</sequence>
<name>A0A8X7VLD3_BRACI</name>
<accession>A0A8X7VLD3</accession>
<evidence type="ECO:0000313" key="3">
    <source>
        <dbReference type="Proteomes" id="UP000886595"/>
    </source>
</evidence>
<evidence type="ECO:0000256" key="1">
    <source>
        <dbReference type="SAM" id="MobiDB-lite"/>
    </source>
</evidence>
<feature type="compositionally biased region" description="Low complexity" evidence="1">
    <location>
        <begin position="27"/>
        <end position="43"/>
    </location>
</feature>
<keyword evidence="3" id="KW-1185">Reference proteome</keyword>
<feature type="region of interest" description="Disordered" evidence="1">
    <location>
        <begin position="1"/>
        <end position="47"/>
    </location>
</feature>
<dbReference type="AlphaFoldDB" id="A0A8X7VLD3"/>
<protein>
    <submittedName>
        <fullName evidence="2">Uncharacterized protein</fullName>
    </submittedName>
</protein>